<evidence type="ECO:0000256" key="3">
    <source>
        <dbReference type="ARBA" id="ARBA00023274"/>
    </source>
</evidence>
<keyword evidence="2 4" id="KW-0689">Ribosomal protein</keyword>
<dbReference type="PANTHER" id="PTHR21349">
    <property type="entry name" value="50S RIBOSOMAL PROTEIN L21"/>
    <property type="match status" value="1"/>
</dbReference>
<evidence type="ECO:0000256" key="5">
    <source>
        <dbReference type="RuleBase" id="RU000562"/>
    </source>
</evidence>
<keyword evidence="3 4" id="KW-0687">Ribonucleoprotein</keyword>
<dbReference type="InterPro" id="IPR036164">
    <property type="entry name" value="bL21-like_sf"/>
</dbReference>
<dbReference type="HAMAP" id="MF_01363">
    <property type="entry name" value="Ribosomal_bL21"/>
    <property type="match status" value="1"/>
</dbReference>
<dbReference type="GO" id="GO:0005840">
    <property type="term" value="C:ribosome"/>
    <property type="evidence" value="ECO:0007669"/>
    <property type="project" value="UniProtKB-KW"/>
</dbReference>
<comment type="function">
    <text evidence="4 5">This protein binds to 23S rRNA in the presence of protein L20.</text>
</comment>
<dbReference type="Proteomes" id="UP000282321">
    <property type="component" value="Unassembled WGS sequence"/>
</dbReference>
<dbReference type="SUPFAM" id="SSF141091">
    <property type="entry name" value="L21p-like"/>
    <property type="match status" value="1"/>
</dbReference>
<keyword evidence="4 5" id="KW-0694">RNA-binding</keyword>
<evidence type="ECO:0000256" key="2">
    <source>
        <dbReference type="ARBA" id="ARBA00022980"/>
    </source>
</evidence>
<dbReference type="GO" id="GO:0003735">
    <property type="term" value="F:structural constituent of ribosome"/>
    <property type="evidence" value="ECO:0007669"/>
    <property type="project" value="InterPro"/>
</dbReference>
<organism evidence="6 7">
    <name type="scientific">candidate division TA06 bacterium</name>
    <dbReference type="NCBI Taxonomy" id="2250710"/>
    <lineage>
        <taxon>Bacteria</taxon>
        <taxon>Bacteria division TA06</taxon>
    </lineage>
</organism>
<sequence length="103" mass="11878">MYAIIEANGHQYEVSNNTKIKVTNMEGEIGKAITLNNVLLVNDNDKIIIGNPYIENAKVEAEIVNRGKGKKILIYKFKGRKKYRRKKGYRDQYVELLIKGITY</sequence>
<dbReference type="AlphaFoldDB" id="A0A660S9B3"/>
<evidence type="ECO:0000256" key="1">
    <source>
        <dbReference type="ARBA" id="ARBA00008563"/>
    </source>
</evidence>
<reference evidence="6 7" key="1">
    <citation type="submission" date="2018-06" db="EMBL/GenBank/DDBJ databases">
        <title>Extensive metabolic versatility and redundancy in microbially diverse, dynamic hydrothermal sediments.</title>
        <authorList>
            <person name="Dombrowski N."/>
            <person name="Teske A."/>
            <person name="Baker B.J."/>
        </authorList>
    </citation>
    <scope>NUCLEOTIDE SEQUENCE [LARGE SCALE GENOMIC DNA]</scope>
    <source>
        <strain evidence="6">B35_G9</strain>
    </source>
</reference>
<name>A0A660S9B3_UNCT6</name>
<dbReference type="InterPro" id="IPR028909">
    <property type="entry name" value="bL21-like"/>
</dbReference>
<evidence type="ECO:0000313" key="7">
    <source>
        <dbReference type="Proteomes" id="UP000282321"/>
    </source>
</evidence>
<comment type="caution">
    <text evidence="6">The sequence shown here is derived from an EMBL/GenBank/DDBJ whole genome shotgun (WGS) entry which is preliminary data.</text>
</comment>
<comment type="similarity">
    <text evidence="1 4 5">Belongs to the bacterial ribosomal protein bL21 family.</text>
</comment>
<dbReference type="InterPro" id="IPR001787">
    <property type="entry name" value="Ribosomal_bL21"/>
</dbReference>
<evidence type="ECO:0000313" key="6">
    <source>
        <dbReference type="EMBL" id="RKX66719.1"/>
    </source>
</evidence>
<dbReference type="GO" id="GO:0006412">
    <property type="term" value="P:translation"/>
    <property type="evidence" value="ECO:0007669"/>
    <property type="project" value="UniProtKB-UniRule"/>
</dbReference>
<dbReference type="GO" id="GO:1990904">
    <property type="term" value="C:ribonucleoprotein complex"/>
    <property type="evidence" value="ECO:0007669"/>
    <property type="project" value="UniProtKB-KW"/>
</dbReference>
<dbReference type="PANTHER" id="PTHR21349:SF0">
    <property type="entry name" value="LARGE RIBOSOMAL SUBUNIT PROTEIN BL21M"/>
    <property type="match status" value="1"/>
</dbReference>
<proteinExistence type="inferred from homology"/>
<accession>A0A660S9B3</accession>
<protein>
    <recommendedName>
        <fullName evidence="4">Large ribosomal subunit protein bL21</fullName>
    </recommendedName>
</protein>
<dbReference type="NCBIfam" id="TIGR00061">
    <property type="entry name" value="L21"/>
    <property type="match status" value="1"/>
</dbReference>
<gene>
    <name evidence="4 6" type="primary">rplU</name>
    <name evidence="6" type="ORF">DRP44_03455</name>
</gene>
<keyword evidence="4 5" id="KW-0699">rRNA-binding</keyword>
<dbReference type="GO" id="GO:0005737">
    <property type="term" value="C:cytoplasm"/>
    <property type="evidence" value="ECO:0007669"/>
    <property type="project" value="UniProtKB-ARBA"/>
</dbReference>
<dbReference type="Pfam" id="PF00829">
    <property type="entry name" value="Ribosomal_L21p"/>
    <property type="match status" value="1"/>
</dbReference>
<dbReference type="EMBL" id="QNBC01000034">
    <property type="protein sequence ID" value="RKX66719.1"/>
    <property type="molecule type" value="Genomic_DNA"/>
</dbReference>
<dbReference type="GO" id="GO:0019843">
    <property type="term" value="F:rRNA binding"/>
    <property type="evidence" value="ECO:0007669"/>
    <property type="project" value="UniProtKB-UniRule"/>
</dbReference>
<evidence type="ECO:0000256" key="4">
    <source>
        <dbReference type="HAMAP-Rule" id="MF_01363"/>
    </source>
</evidence>
<comment type="subunit">
    <text evidence="4">Part of the 50S ribosomal subunit. Contacts protein L20.</text>
</comment>